<dbReference type="EMBL" id="RXHU01000042">
    <property type="protein sequence ID" value="RTE08878.1"/>
    <property type="molecule type" value="Genomic_DNA"/>
</dbReference>
<keyword evidence="3" id="KW-0804">Transcription</keyword>
<keyword evidence="2 4" id="KW-0238">DNA-binding</keyword>
<dbReference type="InterPro" id="IPR009057">
    <property type="entry name" value="Homeodomain-like_sf"/>
</dbReference>
<evidence type="ECO:0000256" key="4">
    <source>
        <dbReference type="PROSITE-ProRule" id="PRU00335"/>
    </source>
</evidence>
<name>A0A430JCW2_9BACL</name>
<evidence type="ECO:0000256" key="3">
    <source>
        <dbReference type="ARBA" id="ARBA00023163"/>
    </source>
</evidence>
<dbReference type="Gene3D" id="1.10.357.10">
    <property type="entry name" value="Tetracycline Repressor, domain 2"/>
    <property type="match status" value="1"/>
</dbReference>
<dbReference type="Gene3D" id="1.10.10.60">
    <property type="entry name" value="Homeodomain-like"/>
    <property type="match status" value="1"/>
</dbReference>
<dbReference type="RefSeq" id="WP_126142094.1">
    <property type="nucleotide sequence ID" value="NZ_RXHU01000042.1"/>
</dbReference>
<comment type="caution">
    <text evidence="6">The sequence shown here is derived from an EMBL/GenBank/DDBJ whole genome shotgun (WGS) entry which is preliminary data.</text>
</comment>
<dbReference type="OrthoDB" id="9795242at2"/>
<protein>
    <submittedName>
        <fullName evidence="6">TetR/AcrR family transcriptional regulator</fullName>
    </submittedName>
</protein>
<gene>
    <name evidence="6" type="ORF">EJQ19_15265</name>
</gene>
<dbReference type="AlphaFoldDB" id="A0A430JCW2"/>
<accession>A0A430JCW2</accession>
<feature type="domain" description="HTH tetR-type" evidence="5">
    <location>
        <begin position="6"/>
        <end position="66"/>
    </location>
</feature>
<evidence type="ECO:0000256" key="2">
    <source>
        <dbReference type="ARBA" id="ARBA00023125"/>
    </source>
</evidence>
<dbReference type="PROSITE" id="PS50977">
    <property type="entry name" value="HTH_TETR_2"/>
    <property type="match status" value="1"/>
</dbReference>
<keyword evidence="7" id="KW-1185">Reference proteome</keyword>
<feature type="DNA-binding region" description="H-T-H motif" evidence="4">
    <location>
        <begin position="29"/>
        <end position="48"/>
    </location>
</feature>
<sequence>MARPREFDQEAVLDKAMELFWQKGYERTSIQDLVAHTGVHRGSLYDTFGDKNQLFLTCLDRFREVTKDRAFRILEEDGNSKELLSRYFDKLIDLAMSEETARRGCFITNTAMELGAVDPVTSFRVGTYISDMEMSFYKFLIRAQQQGVLKTEHNAQEAARFLLSTRNGLYVLAKVVTDRKVLEDAVKVALSILA</sequence>
<dbReference type="PRINTS" id="PR00455">
    <property type="entry name" value="HTHTETR"/>
</dbReference>
<dbReference type="InterPro" id="IPR011075">
    <property type="entry name" value="TetR_C"/>
</dbReference>
<dbReference type="SUPFAM" id="SSF48498">
    <property type="entry name" value="Tetracyclin repressor-like, C-terminal domain"/>
    <property type="match status" value="1"/>
</dbReference>
<evidence type="ECO:0000313" key="6">
    <source>
        <dbReference type="EMBL" id="RTE08878.1"/>
    </source>
</evidence>
<dbReference type="PANTHER" id="PTHR47506">
    <property type="entry name" value="TRANSCRIPTIONAL REGULATORY PROTEIN"/>
    <property type="match status" value="1"/>
</dbReference>
<dbReference type="InterPro" id="IPR001647">
    <property type="entry name" value="HTH_TetR"/>
</dbReference>
<proteinExistence type="predicted"/>
<dbReference type="PANTHER" id="PTHR47506:SF1">
    <property type="entry name" value="HTH-TYPE TRANSCRIPTIONAL REGULATOR YJDC"/>
    <property type="match status" value="1"/>
</dbReference>
<dbReference type="SUPFAM" id="SSF46689">
    <property type="entry name" value="Homeodomain-like"/>
    <property type="match status" value="1"/>
</dbReference>
<evidence type="ECO:0000256" key="1">
    <source>
        <dbReference type="ARBA" id="ARBA00023015"/>
    </source>
</evidence>
<organism evidence="6 7">
    <name type="scientific">Paenibacillus whitsoniae</name>
    <dbReference type="NCBI Taxonomy" id="2496558"/>
    <lineage>
        <taxon>Bacteria</taxon>
        <taxon>Bacillati</taxon>
        <taxon>Bacillota</taxon>
        <taxon>Bacilli</taxon>
        <taxon>Bacillales</taxon>
        <taxon>Paenibacillaceae</taxon>
        <taxon>Paenibacillus</taxon>
    </lineage>
</organism>
<dbReference type="Proteomes" id="UP000276128">
    <property type="component" value="Unassembled WGS sequence"/>
</dbReference>
<dbReference type="GO" id="GO:0003677">
    <property type="term" value="F:DNA binding"/>
    <property type="evidence" value="ECO:0007669"/>
    <property type="project" value="UniProtKB-UniRule"/>
</dbReference>
<reference evidence="6 7" key="1">
    <citation type="submission" date="2018-12" db="EMBL/GenBank/DDBJ databases">
        <title>Bacillus ochoae sp. nov., Paenibacillus whitsoniae sp. nov., Paenibacillus spiritus sp. nov. Isolated from the Mars Exploration Rover during spacecraft assembly.</title>
        <authorList>
            <person name="Seuylemezian A."/>
            <person name="Vaishampayan P."/>
        </authorList>
    </citation>
    <scope>NUCLEOTIDE SEQUENCE [LARGE SCALE GENOMIC DNA]</scope>
    <source>
        <strain evidence="6 7">MER 54</strain>
    </source>
</reference>
<dbReference type="Pfam" id="PF00440">
    <property type="entry name" value="TetR_N"/>
    <property type="match status" value="1"/>
</dbReference>
<evidence type="ECO:0000259" key="5">
    <source>
        <dbReference type="PROSITE" id="PS50977"/>
    </source>
</evidence>
<dbReference type="InterPro" id="IPR036271">
    <property type="entry name" value="Tet_transcr_reg_TetR-rel_C_sf"/>
</dbReference>
<dbReference type="Pfam" id="PF16925">
    <property type="entry name" value="TetR_C_13"/>
    <property type="match status" value="1"/>
</dbReference>
<keyword evidence="1" id="KW-0805">Transcription regulation</keyword>
<evidence type="ECO:0000313" key="7">
    <source>
        <dbReference type="Proteomes" id="UP000276128"/>
    </source>
</evidence>